<dbReference type="eggNOG" id="COG0038">
    <property type="taxonomic scope" value="Bacteria"/>
</dbReference>
<feature type="transmembrane region" description="Helical" evidence="11">
    <location>
        <begin position="322"/>
        <end position="346"/>
    </location>
</feature>
<dbReference type="eggNOG" id="COG0517">
    <property type="taxonomic scope" value="Bacteria"/>
</dbReference>
<evidence type="ECO:0000256" key="6">
    <source>
        <dbReference type="ARBA" id="ARBA00023136"/>
    </source>
</evidence>
<feature type="domain" description="CBS" evidence="12">
    <location>
        <begin position="547"/>
        <end position="607"/>
    </location>
</feature>
<evidence type="ECO:0000256" key="2">
    <source>
        <dbReference type="ARBA" id="ARBA00022448"/>
    </source>
</evidence>
<dbReference type="PANTHER" id="PTHR43427:SF6">
    <property type="entry name" value="CHLORIDE CHANNEL PROTEIN CLC-E"/>
    <property type="match status" value="1"/>
</dbReference>
<dbReference type="InterPro" id="IPR001807">
    <property type="entry name" value="ClC"/>
</dbReference>
<dbReference type="KEGG" id="aps:CFPG_600"/>
<dbReference type="SUPFAM" id="SSF54631">
    <property type="entry name" value="CBS-domain pair"/>
    <property type="match status" value="1"/>
</dbReference>
<dbReference type="InterPro" id="IPR050368">
    <property type="entry name" value="ClC-type_chloride_channel"/>
</dbReference>
<evidence type="ECO:0000256" key="3">
    <source>
        <dbReference type="ARBA" id="ARBA00022692"/>
    </source>
</evidence>
<dbReference type="GO" id="GO:0034707">
    <property type="term" value="C:chloride channel complex"/>
    <property type="evidence" value="ECO:0007669"/>
    <property type="project" value="UniProtKB-KW"/>
</dbReference>
<dbReference type="CDD" id="cd02205">
    <property type="entry name" value="CBS_pair_SF"/>
    <property type="match status" value="1"/>
</dbReference>
<accession>B6YRP1</accession>
<feature type="transmembrane region" description="Helical" evidence="11">
    <location>
        <begin position="399"/>
        <end position="420"/>
    </location>
</feature>
<evidence type="ECO:0000256" key="11">
    <source>
        <dbReference type="SAM" id="Phobius"/>
    </source>
</evidence>
<feature type="transmembrane region" description="Helical" evidence="11">
    <location>
        <begin position="427"/>
        <end position="447"/>
    </location>
</feature>
<feature type="transmembrane region" description="Helical" evidence="11">
    <location>
        <begin position="282"/>
        <end position="302"/>
    </location>
</feature>
<dbReference type="HOGENOM" id="CLU_015263_5_1_10"/>
<dbReference type="STRING" id="511995.CFPG_600"/>
<dbReference type="InterPro" id="IPR046342">
    <property type="entry name" value="CBS_dom_sf"/>
</dbReference>
<evidence type="ECO:0000256" key="9">
    <source>
        <dbReference type="ARBA" id="ARBA00023303"/>
    </source>
</evidence>
<keyword evidence="2" id="KW-0813">Transport</keyword>
<dbReference type="Gene3D" id="3.10.580.10">
    <property type="entry name" value="CBS-domain"/>
    <property type="match status" value="1"/>
</dbReference>
<feature type="transmembrane region" description="Helical" evidence="11">
    <location>
        <begin position="248"/>
        <end position="270"/>
    </location>
</feature>
<dbReference type="EMBL" id="AP010656">
    <property type="protein sequence ID" value="BAG83863.1"/>
    <property type="molecule type" value="Genomic_DNA"/>
</dbReference>
<evidence type="ECO:0000256" key="10">
    <source>
        <dbReference type="PROSITE-ProRule" id="PRU00703"/>
    </source>
</evidence>
<keyword evidence="3 11" id="KW-0812">Transmembrane</keyword>
<keyword evidence="10" id="KW-0129">CBS domain</keyword>
<evidence type="ECO:0000313" key="14">
    <source>
        <dbReference type="Proteomes" id="UP000000723"/>
    </source>
</evidence>
<feature type="transmembrane region" description="Helical" evidence="11">
    <location>
        <begin position="127"/>
        <end position="152"/>
    </location>
</feature>
<evidence type="ECO:0000256" key="4">
    <source>
        <dbReference type="ARBA" id="ARBA00022989"/>
    </source>
</evidence>
<evidence type="ECO:0000313" key="13">
    <source>
        <dbReference type="EMBL" id="BAG83863.1"/>
    </source>
</evidence>
<keyword evidence="8" id="KW-0868">Chloride</keyword>
<dbReference type="CDD" id="cd00400">
    <property type="entry name" value="Voltage_gated_ClC"/>
    <property type="match status" value="1"/>
</dbReference>
<feature type="transmembrane region" description="Helical" evidence="11">
    <location>
        <begin position="358"/>
        <end position="379"/>
    </location>
</feature>
<keyword evidence="7" id="KW-0869">Chloride channel</keyword>
<keyword evidence="9" id="KW-0407">Ion channel</keyword>
<gene>
    <name evidence="13" type="ordered locus">CFPG_600</name>
</gene>
<proteinExistence type="predicted"/>
<dbReference type="GO" id="GO:0005254">
    <property type="term" value="F:chloride channel activity"/>
    <property type="evidence" value="ECO:0007669"/>
    <property type="project" value="UniProtKB-KW"/>
</dbReference>
<feature type="transmembrane region" description="Helical" evidence="11">
    <location>
        <begin position="209"/>
        <end position="228"/>
    </location>
</feature>
<evidence type="ECO:0000256" key="5">
    <source>
        <dbReference type="ARBA" id="ARBA00023065"/>
    </source>
</evidence>
<keyword evidence="5" id="KW-0406">Ion transport</keyword>
<dbReference type="Gene3D" id="1.10.3080.10">
    <property type="entry name" value="Clc chloride channel"/>
    <property type="match status" value="1"/>
</dbReference>
<evidence type="ECO:0000259" key="12">
    <source>
        <dbReference type="PROSITE" id="PS51371"/>
    </source>
</evidence>
<feature type="transmembrane region" description="Helical" evidence="11">
    <location>
        <begin position="79"/>
        <end position="100"/>
    </location>
</feature>
<dbReference type="Pfam" id="PF00654">
    <property type="entry name" value="Voltage_CLC"/>
    <property type="match status" value="1"/>
</dbReference>
<evidence type="ECO:0000256" key="8">
    <source>
        <dbReference type="ARBA" id="ARBA00023214"/>
    </source>
</evidence>
<dbReference type="PROSITE" id="PS51371">
    <property type="entry name" value="CBS"/>
    <property type="match status" value="2"/>
</dbReference>
<dbReference type="PRINTS" id="PR00762">
    <property type="entry name" value="CLCHANNEL"/>
</dbReference>
<organism evidence="13 14">
    <name type="scientific">Azobacteroides pseudotrichonymphae genomovar. CFP2</name>
    <dbReference type="NCBI Taxonomy" id="511995"/>
    <lineage>
        <taxon>Bacteria</taxon>
        <taxon>Pseudomonadati</taxon>
        <taxon>Bacteroidota</taxon>
        <taxon>Bacteroidia</taxon>
        <taxon>Bacteroidales</taxon>
        <taxon>Candidatus Azobacteroides</taxon>
    </lineage>
</organism>
<dbReference type="AlphaFoldDB" id="B6YRP1"/>
<name>B6YRP1_AZOPC</name>
<protein>
    <submittedName>
        <fullName evidence="13">Voltage-gated ClC-type chloride channel</fullName>
    </submittedName>
</protein>
<dbReference type="Proteomes" id="UP000000723">
    <property type="component" value="Chromosome"/>
</dbReference>
<evidence type="ECO:0000256" key="1">
    <source>
        <dbReference type="ARBA" id="ARBA00004141"/>
    </source>
</evidence>
<keyword evidence="14" id="KW-1185">Reference proteome</keyword>
<sequence length="608" mass="67774">MPVNGFLINIKRLMSVKNIFAYVLHWHWREKHIKEPHFILILSFITGILTAFAGVLLKKIICLIQYFLKNEIYTTYNEYSYLVCPAIGILFSGLFVKFIAKNDIGHGITKILYAISQRKSRLKMHNLWTSLIASSVTIGFGGSVGAEAPSVITGSAIGSNLGRLFKMDQKTLMLLISCGAAGAIAGVFKAPIAGLLFTIEVLMLDLTTVSVLPLLISSVTAASISYIFTGSEAMFKYNQTVAHDIKNIPYVLLLGVTCGLITVYFVRVLIWIESIFNRLKNYWQRFALGAVILNILVFLFPPLYGEGYDIIDDLINNQYDQILNNTFVSGMNISGVSVLFFMLVIFTKVFATGATTGGGGCGGIFAPSLFLGCTIGFIFSHLLNLLGGNNFLPENNFSLIGMAGMMSAILHAPLTAIFLIAELTGGFGLFLPLMIVSSSAYFTILLFEKYSIHSIRLANEGKLLTHDKDHAVLNFLCVNTLIETDFQTIYPEMTLGDMVKVIAQSNRSVYPVIDSNGILQGVVLWDNIRNIMFRPELYERFNVEKFMISSLTKIRNDMSMDEIMYLFEDSKAWNLPVIDKEKHYIGMISKSKIFSAYRDVLQKNFAED</sequence>
<feature type="transmembrane region" description="Helical" evidence="11">
    <location>
        <begin position="172"/>
        <end position="197"/>
    </location>
</feature>
<dbReference type="SUPFAM" id="SSF81340">
    <property type="entry name" value="Clc chloride channel"/>
    <property type="match status" value="1"/>
</dbReference>
<feature type="domain" description="CBS" evidence="12">
    <location>
        <begin position="482"/>
        <end position="539"/>
    </location>
</feature>
<comment type="subcellular location">
    <subcellularLocation>
        <location evidence="1">Membrane</location>
        <topology evidence="1">Multi-pass membrane protein</topology>
    </subcellularLocation>
</comment>
<evidence type="ECO:0000256" key="7">
    <source>
        <dbReference type="ARBA" id="ARBA00023173"/>
    </source>
</evidence>
<feature type="transmembrane region" description="Helical" evidence="11">
    <location>
        <begin position="38"/>
        <end position="67"/>
    </location>
</feature>
<keyword evidence="6 11" id="KW-0472">Membrane</keyword>
<dbReference type="InterPro" id="IPR014743">
    <property type="entry name" value="Cl-channel_core"/>
</dbReference>
<dbReference type="InterPro" id="IPR000644">
    <property type="entry name" value="CBS_dom"/>
</dbReference>
<reference evidence="14" key="1">
    <citation type="journal article" date="2008" name="Science">
        <title>Genome of an endosymbiont coupling N2 fixation to cellulolysis within RT protist cells in termite gut.</title>
        <authorList>
            <person name="Hongoh Y."/>
            <person name="Sharma V.K."/>
            <person name="Prakash T."/>
            <person name="Noda S."/>
            <person name="Toh H."/>
            <person name="Taylor T.D."/>
            <person name="Kudo T."/>
            <person name="Sakaki Y."/>
            <person name="Toyoda A."/>
            <person name="Hattori M."/>
            <person name="Ohkuma M."/>
        </authorList>
    </citation>
    <scope>NUCLEOTIDE SEQUENCE [LARGE SCALE GENOMIC DNA]</scope>
</reference>
<dbReference type="Pfam" id="PF00571">
    <property type="entry name" value="CBS"/>
    <property type="match status" value="2"/>
</dbReference>
<keyword evidence="4 11" id="KW-1133">Transmembrane helix</keyword>
<dbReference type="PANTHER" id="PTHR43427">
    <property type="entry name" value="CHLORIDE CHANNEL PROTEIN CLC-E"/>
    <property type="match status" value="1"/>
</dbReference>